<dbReference type="InterPro" id="IPR050312">
    <property type="entry name" value="IolE/XylAMocC-like"/>
</dbReference>
<dbReference type="SUPFAM" id="SSF51658">
    <property type="entry name" value="Xylose isomerase-like"/>
    <property type="match status" value="1"/>
</dbReference>
<reference evidence="2" key="1">
    <citation type="submission" date="2018-05" db="EMBL/GenBank/DDBJ databases">
        <authorList>
            <person name="Lanie J.A."/>
            <person name="Ng W.-L."/>
            <person name="Kazmierczak K.M."/>
            <person name="Andrzejewski T.M."/>
            <person name="Davidsen T.M."/>
            <person name="Wayne K.J."/>
            <person name="Tettelin H."/>
            <person name="Glass J.I."/>
            <person name="Rusch D."/>
            <person name="Podicherti R."/>
            <person name="Tsui H.-C.T."/>
            <person name="Winkler M.E."/>
        </authorList>
    </citation>
    <scope>NUCLEOTIDE SEQUENCE</scope>
</reference>
<sequence length="171" mass="18198">KTGNEDDFQRQTDLLAAEADKAHAHGVMLCVKAHVGACIHDTPTTLRAMEKITSPGFGIDMDPSHIFRATGGENPVEALAGVISRVGHIHIRDCRGDLRATAGPPGPPEEQACGRGEIDLFGYIRVLHESGQDVAVNLEVIGALEYDLGQVTTIAAESRGYLNACLRACQA</sequence>
<dbReference type="InterPro" id="IPR013022">
    <property type="entry name" value="Xyl_isomerase-like_TIM-brl"/>
</dbReference>
<dbReference type="EMBL" id="UINC01098312">
    <property type="protein sequence ID" value="SVC56741.1"/>
    <property type="molecule type" value="Genomic_DNA"/>
</dbReference>
<gene>
    <name evidence="2" type="ORF">METZ01_LOCUS309595</name>
</gene>
<evidence type="ECO:0000259" key="1">
    <source>
        <dbReference type="Pfam" id="PF01261"/>
    </source>
</evidence>
<dbReference type="PANTHER" id="PTHR12110:SF21">
    <property type="entry name" value="XYLOSE ISOMERASE-LIKE TIM BARREL DOMAIN-CONTAINING PROTEIN"/>
    <property type="match status" value="1"/>
</dbReference>
<accession>A0A382NB01</accession>
<name>A0A382NB01_9ZZZZ</name>
<dbReference type="Pfam" id="PF01261">
    <property type="entry name" value="AP_endonuc_2"/>
    <property type="match status" value="1"/>
</dbReference>
<dbReference type="Gene3D" id="3.20.20.150">
    <property type="entry name" value="Divalent-metal-dependent TIM barrel enzymes"/>
    <property type="match status" value="1"/>
</dbReference>
<proteinExistence type="predicted"/>
<dbReference type="PANTHER" id="PTHR12110">
    <property type="entry name" value="HYDROXYPYRUVATE ISOMERASE"/>
    <property type="match status" value="1"/>
</dbReference>
<evidence type="ECO:0000313" key="2">
    <source>
        <dbReference type="EMBL" id="SVC56741.1"/>
    </source>
</evidence>
<organism evidence="2">
    <name type="scientific">marine metagenome</name>
    <dbReference type="NCBI Taxonomy" id="408172"/>
    <lineage>
        <taxon>unclassified sequences</taxon>
        <taxon>metagenomes</taxon>
        <taxon>ecological metagenomes</taxon>
    </lineage>
</organism>
<feature type="domain" description="Xylose isomerase-like TIM barrel" evidence="1">
    <location>
        <begin position="5"/>
        <end position="150"/>
    </location>
</feature>
<feature type="non-terminal residue" evidence="2">
    <location>
        <position position="1"/>
    </location>
</feature>
<dbReference type="InterPro" id="IPR036237">
    <property type="entry name" value="Xyl_isomerase-like_sf"/>
</dbReference>
<protein>
    <recommendedName>
        <fullName evidence="1">Xylose isomerase-like TIM barrel domain-containing protein</fullName>
    </recommendedName>
</protein>
<dbReference type="AlphaFoldDB" id="A0A382NB01"/>